<name>A0A378Y9Z8_9NOCA</name>
<dbReference type="EMBL" id="UGRY01000002">
    <property type="protein sequence ID" value="SUA73668.1"/>
    <property type="molecule type" value="Genomic_DNA"/>
</dbReference>
<reference evidence="1 2" key="1">
    <citation type="submission" date="2018-06" db="EMBL/GenBank/DDBJ databases">
        <authorList>
            <consortium name="Pathogen Informatics"/>
            <person name="Doyle S."/>
        </authorList>
    </citation>
    <scope>NUCLEOTIDE SEQUENCE [LARGE SCALE GENOMIC DNA]</scope>
    <source>
        <strain evidence="1 2">NCTC1934</strain>
    </source>
</reference>
<evidence type="ECO:0000313" key="1">
    <source>
        <dbReference type="EMBL" id="SUA73668.1"/>
    </source>
</evidence>
<accession>A0A378Y9Z8</accession>
<dbReference type="Proteomes" id="UP000255467">
    <property type="component" value="Unassembled WGS sequence"/>
</dbReference>
<dbReference type="AlphaFoldDB" id="A0A378Y9Z8"/>
<dbReference type="OrthoDB" id="4535938at2"/>
<proteinExistence type="predicted"/>
<gene>
    <name evidence="1" type="ORF">NCTC1934_01115</name>
</gene>
<keyword evidence="2" id="KW-1185">Reference proteome</keyword>
<organism evidence="1 2">
    <name type="scientific">Nocardia otitidiscaviarum</name>
    <dbReference type="NCBI Taxonomy" id="1823"/>
    <lineage>
        <taxon>Bacteria</taxon>
        <taxon>Bacillati</taxon>
        <taxon>Actinomycetota</taxon>
        <taxon>Actinomycetes</taxon>
        <taxon>Mycobacteriales</taxon>
        <taxon>Nocardiaceae</taxon>
        <taxon>Nocardia</taxon>
    </lineage>
</organism>
<sequence length="249" mass="28520">MTEQTTMPEIRLQGYDNLWMEWITQQYGVPLSLIGRVTGMRTDRLYRMVKRWQLKGRMHVSRVDYGAPGPWRTSFFDAPDTAPQGPLWVYPTRETAWGMLEFDPGEWEPKAYTAAHLTAVAHLRYALGGLETDPDYWTSERLLRRRIAPDTHPHDAWMLDFEDFDKVWGIEVELSLKRGGARLVRSMRTALVSADRNDLAGVLYFVRGDALQRAVQRAAHTLAREQGLDQLPNLKIHDLDSVLVGKGVA</sequence>
<protein>
    <submittedName>
        <fullName evidence="1">Uncharacterized protein</fullName>
    </submittedName>
</protein>
<evidence type="ECO:0000313" key="2">
    <source>
        <dbReference type="Proteomes" id="UP000255467"/>
    </source>
</evidence>
<dbReference type="RefSeq" id="WP_039817563.1">
    <property type="nucleotide sequence ID" value="NZ_UGRY01000002.1"/>
</dbReference>